<protein>
    <submittedName>
        <fullName evidence="1">Uncharacterized protein</fullName>
    </submittedName>
</protein>
<organism evidence="1 2">
    <name type="scientific">Penicillium chrysogenum</name>
    <name type="common">Penicillium notatum</name>
    <dbReference type="NCBI Taxonomy" id="5076"/>
    <lineage>
        <taxon>Eukaryota</taxon>
        <taxon>Fungi</taxon>
        <taxon>Dikarya</taxon>
        <taxon>Ascomycota</taxon>
        <taxon>Pezizomycotina</taxon>
        <taxon>Eurotiomycetes</taxon>
        <taxon>Eurotiomycetidae</taxon>
        <taxon>Eurotiales</taxon>
        <taxon>Aspergillaceae</taxon>
        <taxon>Penicillium</taxon>
        <taxon>Penicillium chrysogenum species complex</taxon>
    </lineage>
</organism>
<dbReference type="SUPFAM" id="SSF53756">
    <property type="entry name" value="UDP-Glycosyltransferase/glycogen phosphorylase"/>
    <property type="match status" value="1"/>
</dbReference>
<dbReference type="Gene3D" id="3.40.50.2000">
    <property type="entry name" value="Glycogen Phosphorylase B"/>
    <property type="match status" value="1"/>
</dbReference>
<proteinExistence type="predicted"/>
<dbReference type="Pfam" id="PF00982">
    <property type="entry name" value="Glyco_transf_20"/>
    <property type="match status" value="1"/>
</dbReference>
<name>A0ABQ8WWR2_PENCH</name>
<accession>A0ABQ8WWR2</accession>
<evidence type="ECO:0000313" key="1">
    <source>
        <dbReference type="EMBL" id="KAJ5283484.1"/>
    </source>
</evidence>
<evidence type="ECO:0000313" key="2">
    <source>
        <dbReference type="Proteomes" id="UP001220256"/>
    </source>
</evidence>
<reference evidence="1 2" key="1">
    <citation type="journal article" date="2023" name="IMA Fungus">
        <title>Comparative genomic study of the Penicillium genus elucidates a diverse pangenome and 15 lateral gene transfer events.</title>
        <authorList>
            <person name="Petersen C."/>
            <person name="Sorensen T."/>
            <person name="Nielsen M.R."/>
            <person name="Sondergaard T.E."/>
            <person name="Sorensen J.L."/>
            <person name="Fitzpatrick D.A."/>
            <person name="Frisvad J.C."/>
            <person name="Nielsen K.L."/>
        </authorList>
    </citation>
    <scope>NUCLEOTIDE SEQUENCE [LARGE SCALE GENOMIC DNA]</scope>
    <source>
        <strain evidence="1 2">IBT 3361</strain>
    </source>
</reference>
<dbReference type="Proteomes" id="UP001220256">
    <property type="component" value="Unassembled WGS sequence"/>
</dbReference>
<dbReference type="InterPro" id="IPR001830">
    <property type="entry name" value="Glyco_trans_20"/>
</dbReference>
<keyword evidence="2" id="KW-1185">Reference proteome</keyword>
<dbReference type="EMBL" id="JAPVEB010000001">
    <property type="protein sequence ID" value="KAJ5283484.1"/>
    <property type="molecule type" value="Genomic_DNA"/>
</dbReference>
<comment type="caution">
    <text evidence="1">The sequence shown here is derived from an EMBL/GenBank/DDBJ whole genome shotgun (WGS) entry which is preliminary data.</text>
</comment>
<gene>
    <name evidence="1" type="ORF">N7505_001464</name>
</gene>
<sequence>MPSGGLLSALSGLCKFTTFQWYVWPGLVPGPEIPVVMQRWKDEYGAVPVLIDDHLTDRHYNGFSMSLNADSILWPLFPYHPGEMTFEESAWEAYKRPTVFSPRLYPMKLGTMI</sequence>